<evidence type="ECO:0000313" key="3">
    <source>
        <dbReference type="Proteomes" id="UP001439008"/>
    </source>
</evidence>
<gene>
    <name evidence="2" type="ORF">MHBO_000118</name>
</gene>
<feature type="transmembrane region" description="Helical" evidence="1">
    <location>
        <begin position="73"/>
        <end position="97"/>
    </location>
</feature>
<keyword evidence="1" id="KW-1133">Transmembrane helix</keyword>
<dbReference type="Proteomes" id="UP001439008">
    <property type="component" value="Unassembled WGS sequence"/>
</dbReference>
<sequence length="127" mass="15069">MGATSTVEHDNFMFFGYEAKVTICTKIREFLFQNRDQKCLVFEEGPVKPFEQKVYDVHQRCKGNEAVSKEKSYLVILLSVACVLIVVLTILLILFYLRRRRNRRKKNQINQILFMMRNKNFEQISIV</sequence>
<keyword evidence="1" id="KW-0472">Membrane</keyword>
<proteinExistence type="predicted"/>
<organism evidence="2 3">
    <name type="scientific">Bonamia ostreae</name>
    <dbReference type="NCBI Taxonomy" id="126728"/>
    <lineage>
        <taxon>Eukaryota</taxon>
        <taxon>Sar</taxon>
        <taxon>Rhizaria</taxon>
        <taxon>Endomyxa</taxon>
        <taxon>Ascetosporea</taxon>
        <taxon>Haplosporida</taxon>
        <taxon>Bonamia</taxon>
    </lineage>
</organism>
<comment type="caution">
    <text evidence="2">The sequence shown here is derived from an EMBL/GenBank/DDBJ whole genome shotgun (WGS) entry which is preliminary data.</text>
</comment>
<evidence type="ECO:0000256" key="1">
    <source>
        <dbReference type="SAM" id="Phobius"/>
    </source>
</evidence>
<keyword evidence="3" id="KW-1185">Reference proteome</keyword>
<reference evidence="2 3" key="1">
    <citation type="journal article" date="2024" name="BMC Biol.">
        <title>Comparative genomics of Ascetosporea gives new insight into the evolutionary basis for animal parasitism in Rhizaria.</title>
        <authorList>
            <person name="Hiltunen Thoren M."/>
            <person name="Onut-Brannstrom I."/>
            <person name="Alfjorden A."/>
            <person name="Peckova H."/>
            <person name="Swords F."/>
            <person name="Hooper C."/>
            <person name="Holzer A.S."/>
            <person name="Bass D."/>
            <person name="Burki F."/>
        </authorList>
    </citation>
    <scope>NUCLEOTIDE SEQUENCE [LARGE SCALE GENOMIC DNA]</scope>
    <source>
        <strain evidence="2">20-A016</strain>
    </source>
</reference>
<accession>A0ABV2AFR9</accession>
<keyword evidence="1" id="KW-0812">Transmembrane</keyword>
<protein>
    <submittedName>
        <fullName evidence="2">Uncharacterized protein</fullName>
    </submittedName>
</protein>
<evidence type="ECO:0000313" key="2">
    <source>
        <dbReference type="EMBL" id="MES1918097.1"/>
    </source>
</evidence>
<name>A0ABV2AFR9_9EUKA</name>
<dbReference type="EMBL" id="JBDODL010000014">
    <property type="protein sequence ID" value="MES1918097.1"/>
    <property type="molecule type" value="Genomic_DNA"/>
</dbReference>